<name>A0A4Y4BVL0_9CORY</name>
<reference evidence="10 11" key="1">
    <citation type="submission" date="2019-06" db="EMBL/GenBank/DDBJ databases">
        <title>Whole genome shotgun sequence of Corynebacterium variabile NBRC 15286.</title>
        <authorList>
            <person name="Hosoyama A."/>
            <person name="Uohara A."/>
            <person name="Ohji S."/>
            <person name="Ichikawa N."/>
        </authorList>
    </citation>
    <scope>NUCLEOTIDE SEQUENCE [LARGE SCALE GENOMIC DNA]</scope>
    <source>
        <strain evidence="10 11">NBRC 15286</strain>
    </source>
</reference>
<evidence type="ECO:0000256" key="4">
    <source>
        <dbReference type="ARBA" id="ARBA00022475"/>
    </source>
</evidence>
<dbReference type="EMBL" id="BJNT01000002">
    <property type="protein sequence ID" value="GEC84871.1"/>
    <property type="molecule type" value="Genomic_DNA"/>
</dbReference>
<evidence type="ECO:0000256" key="1">
    <source>
        <dbReference type="ARBA" id="ARBA00004651"/>
    </source>
</evidence>
<dbReference type="Proteomes" id="UP000319986">
    <property type="component" value="Unassembled WGS sequence"/>
</dbReference>
<dbReference type="GeneID" id="82886353"/>
<evidence type="ECO:0000256" key="3">
    <source>
        <dbReference type="ARBA" id="ARBA00022448"/>
    </source>
</evidence>
<feature type="transmembrane region" description="Helical" evidence="8">
    <location>
        <begin position="80"/>
        <end position="103"/>
    </location>
</feature>
<dbReference type="RefSeq" id="WP_218024546.1">
    <property type="nucleotide sequence ID" value="NZ_BJNT01000002.1"/>
</dbReference>
<comment type="caution">
    <text evidence="10">The sequence shown here is derived from an EMBL/GenBank/DDBJ whole genome shotgun (WGS) entry which is preliminary data.</text>
</comment>
<evidence type="ECO:0000256" key="5">
    <source>
        <dbReference type="ARBA" id="ARBA00022692"/>
    </source>
</evidence>
<feature type="transmembrane region" description="Helical" evidence="8">
    <location>
        <begin position="12"/>
        <end position="30"/>
    </location>
</feature>
<dbReference type="Pfam" id="PF07690">
    <property type="entry name" value="MFS_1"/>
    <property type="match status" value="1"/>
</dbReference>
<proteinExistence type="inferred from homology"/>
<evidence type="ECO:0000313" key="10">
    <source>
        <dbReference type="EMBL" id="GEC84871.1"/>
    </source>
</evidence>
<dbReference type="InterPro" id="IPR011701">
    <property type="entry name" value="MFS"/>
</dbReference>
<dbReference type="InterPro" id="IPR036259">
    <property type="entry name" value="MFS_trans_sf"/>
</dbReference>
<evidence type="ECO:0000313" key="11">
    <source>
        <dbReference type="Proteomes" id="UP000319986"/>
    </source>
</evidence>
<dbReference type="Gene3D" id="1.20.1250.20">
    <property type="entry name" value="MFS general substrate transporter like domains"/>
    <property type="match status" value="1"/>
</dbReference>
<evidence type="ECO:0000256" key="8">
    <source>
        <dbReference type="SAM" id="Phobius"/>
    </source>
</evidence>
<feature type="transmembrane region" description="Helical" evidence="8">
    <location>
        <begin position="168"/>
        <end position="188"/>
    </location>
</feature>
<dbReference type="InterPro" id="IPR020846">
    <property type="entry name" value="MFS_dom"/>
</dbReference>
<gene>
    <name evidence="10" type="primary">ynfM</name>
    <name evidence="10" type="ORF">CVA01_01850</name>
</gene>
<feature type="transmembrane region" description="Helical" evidence="8">
    <location>
        <begin position="338"/>
        <end position="356"/>
    </location>
</feature>
<feature type="transmembrane region" description="Helical" evidence="8">
    <location>
        <begin position="215"/>
        <end position="236"/>
    </location>
</feature>
<feature type="transmembrane region" description="Helical" evidence="8">
    <location>
        <begin position="109"/>
        <end position="127"/>
    </location>
</feature>
<dbReference type="GO" id="GO:0005886">
    <property type="term" value="C:plasma membrane"/>
    <property type="evidence" value="ECO:0007669"/>
    <property type="project" value="UniProtKB-SubCell"/>
</dbReference>
<keyword evidence="3" id="KW-0813">Transport</keyword>
<feature type="transmembrane region" description="Helical" evidence="8">
    <location>
        <begin position="274"/>
        <end position="293"/>
    </location>
</feature>
<dbReference type="PANTHER" id="PTHR43271:SF2">
    <property type="entry name" value="BLL2771 PROTEIN"/>
    <property type="match status" value="1"/>
</dbReference>
<accession>A0A4Y4BVL0</accession>
<keyword evidence="6 8" id="KW-1133">Transmembrane helix</keyword>
<feature type="transmembrane region" description="Helical" evidence="8">
    <location>
        <begin position="139"/>
        <end position="162"/>
    </location>
</feature>
<feature type="transmembrane region" description="Helical" evidence="8">
    <location>
        <begin position="362"/>
        <end position="384"/>
    </location>
</feature>
<comment type="similarity">
    <text evidence="2">Belongs to the major facilitator superfamily.</text>
</comment>
<evidence type="ECO:0000259" key="9">
    <source>
        <dbReference type="PROSITE" id="PS50850"/>
    </source>
</evidence>
<organism evidence="10 11">
    <name type="scientific">Corynebacterium variabile</name>
    <dbReference type="NCBI Taxonomy" id="1727"/>
    <lineage>
        <taxon>Bacteria</taxon>
        <taxon>Bacillati</taxon>
        <taxon>Actinomycetota</taxon>
        <taxon>Actinomycetes</taxon>
        <taxon>Mycobacteriales</taxon>
        <taxon>Corynebacteriaceae</taxon>
        <taxon>Corynebacterium</taxon>
    </lineage>
</organism>
<feature type="transmembrane region" description="Helical" evidence="8">
    <location>
        <begin position="242"/>
        <end position="267"/>
    </location>
</feature>
<feature type="transmembrane region" description="Helical" evidence="8">
    <location>
        <begin position="305"/>
        <end position="326"/>
    </location>
</feature>
<dbReference type="AlphaFoldDB" id="A0A4Y4BVL0"/>
<keyword evidence="7 8" id="KW-0472">Membrane</keyword>
<sequence>MPQKTQFPATPGIIALLVATGLCVLMQLYATIPLVDPVVADLETSSGTATLVLSTCFSLSYAAAFLVWGSVADHVGRRPVILTGLALLVVTSVGCALAPNVILPGVFRTLQGIGAASYAPIALAYLTEATAPKHRATSVGAMATSFLVAGITGQVAASALAHEGTWRWLFAGSGIVFLAFGLAVLVLLTEPARTRETTLAGQFRNLGQLLTQPRILLLAGALTTLLLSFVTMYYALGPHLEAAGLSSGAVLMFRLVGLPGMFVALLAGPLATRIGVAATARVGFLLAAVGLVGEAALSATVVGTAMASLVFVTGVALAVPSMITLLGMSSAPHRGAGMALNGFFLFLGASLGPLTTQLNLGFASLLLCLAALLRLAAVLVTGFLRMDGTH</sequence>
<protein>
    <submittedName>
        <fullName evidence="10">MFS transporter</fullName>
    </submittedName>
</protein>
<evidence type="ECO:0000256" key="7">
    <source>
        <dbReference type="ARBA" id="ARBA00023136"/>
    </source>
</evidence>
<dbReference type="PROSITE" id="PS50850">
    <property type="entry name" value="MFS"/>
    <property type="match status" value="1"/>
</dbReference>
<comment type="subcellular location">
    <subcellularLocation>
        <location evidence="1">Cell membrane</location>
        <topology evidence="1">Multi-pass membrane protein</topology>
    </subcellularLocation>
</comment>
<keyword evidence="5 8" id="KW-0812">Transmembrane</keyword>
<keyword evidence="4" id="KW-1003">Cell membrane</keyword>
<feature type="transmembrane region" description="Helical" evidence="8">
    <location>
        <begin position="50"/>
        <end position="68"/>
    </location>
</feature>
<dbReference type="PANTHER" id="PTHR43271">
    <property type="entry name" value="BLL2771 PROTEIN"/>
    <property type="match status" value="1"/>
</dbReference>
<feature type="domain" description="Major facilitator superfamily (MFS) profile" evidence="9">
    <location>
        <begin position="13"/>
        <end position="389"/>
    </location>
</feature>
<dbReference type="SUPFAM" id="SSF103473">
    <property type="entry name" value="MFS general substrate transporter"/>
    <property type="match status" value="1"/>
</dbReference>
<evidence type="ECO:0000256" key="2">
    <source>
        <dbReference type="ARBA" id="ARBA00008335"/>
    </source>
</evidence>
<dbReference type="GO" id="GO:0022857">
    <property type="term" value="F:transmembrane transporter activity"/>
    <property type="evidence" value="ECO:0007669"/>
    <property type="project" value="InterPro"/>
</dbReference>
<evidence type="ECO:0000256" key="6">
    <source>
        <dbReference type="ARBA" id="ARBA00022989"/>
    </source>
</evidence>